<dbReference type="Proteomes" id="UP000220828">
    <property type="component" value="Unassembled WGS sequence"/>
</dbReference>
<gene>
    <name evidence="1" type="ORF">B0A77_02255</name>
</gene>
<organism evidence="1 2">
    <name type="scientific">Flavobacterium branchiophilum</name>
    <dbReference type="NCBI Taxonomy" id="55197"/>
    <lineage>
        <taxon>Bacteria</taxon>
        <taxon>Pseudomonadati</taxon>
        <taxon>Bacteroidota</taxon>
        <taxon>Flavobacteriia</taxon>
        <taxon>Flavobacteriales</taxon>
        <taxon>Flavobacteriaceae</taxon>
        <taxon>Flavobacterium</taxon>
    </lineage>
</organism>
<sequence>MVLFFLCGRFGRSGVIVLKMVLCCVRDSSGNPFLALFFGPKKIETNSPTRSFYGGARPNYGDFAYLRCFFLKLKINKWLWSRG</sequence>
<comment type="caution">
    <text evidence="1">The sequence shown here is derived from an EMBL/GenBank/DDBJ whole genome shotgun (WGS) entry which is preliminary data.</text>
</comment>
<protein>
    <submittedName>
        <fullName evidence="1">Uncharacterized protein</fullName>
    </submittedName>
</protein>
<name>A0A2H3KQA7_9FLAO</name>
<dbReference type="EMBL" id="PCMW01000013">
    <property type="protein sequence ID" value="PDS26539.1"/>
    <property type="molecule type" value="Genomic_DNA"/>
</dbReference>
<evidence type="ECO:0000313" key="1">
    <source>
        <dbReference type="EMBL" id="PDS26539.1"/>
    </source>
</evidence>
<reference evidence="1 2" key="1">
    <citation type="submission" date="2017-09" db="EMBL/GenBank/DDBJ databases">
        <title>Whole genomes of Flavobacteriaceae.</title>
        <authorList>
            <person name="Stine C."/>
            <person name="Li C."/>
            <person name="Tadesse D."/>
        </authorList>
    </citation>
    <scope>NUCLEOTIDE SEQUENCE [LARGE SCALE GENOMIC DNA]</scope>
    <source>
        <strain evidence="1 2">ATCC 35036</strain>
    </source>
</reference>
<dbReference type="AlphaFoldDB" id="A0A2H3KQA7"/>
<proteinExistence type="predicted"/>
<accession>A0A2H3KQA7</accession>
<evidence type="ECO:0000313" key="2">
    <source>
        <dbReference type="Proteomes" id="UP000220828"/>
    </source>
</evidence>